<comment type="caution">
    <text evidence="2">The sequence shown here is derived from an EMBL/GenBank/DDBJ whole genome shotgun (WGS) entry which is preliminary data.</text>
</comment>
<dbReference type="PANTHER" id="PTHR34714">
    <property type="entry name" value="EGF-LIKE DOMAIN-CONTAINING PROTEIN"/>
    <property type="match status" value="1"/>
</dbReference>
<organism evidence="2 3">
    <name type="scientific">Vibrio fortis</name>
    <dbReference type="NCBI Taxonomy" id="212667"/>
    <lineage>
        <taxon>Bacteria</taxon>
        <taxon>Pseudomonadati</taxon>
        <taxon>Pseudomonadota</taxon>
        <taxon>Gammaproteobacteria</taxon>
        <taxon>Vibrionales</taxon>
        <taxon>Vibrionaceae</taxon>
        <taxon>Vibrio</taxon>
    </lineage>
</organism>
<dbReference type="OrthoDB" id="4496929at2"/>
<dbReference type="EMBL" id="JFFR01000033">
    <property type="protein sequence ID" value="KDN26305.1"/>
    <property type="molecule type" value="Genomic_DNA"/>
</dbReference>
<dbReference type="AlphaFoldDB" id="A0A066UGW8"/>
<feature type="signal peptide" evidence="1">
    <location>
        <begin position="1"/>
        <end position="18"/>
    </location>
</feature>
<dbReference type="PANTHER" id="PTHR34714:SF2">
    <property type="entry name" value="EGF-LIKE DOMAIN-CONTAINING PROTEIN"/>
    <property type="match status" value="1"/>
</dbReference>
<dbReference type="STRING" id="212667.VFDL14_10445"/>
<feature type="chain" id="PRO_5001630935" description="Tc toxin complex TcA C-terminal TcB-binding domain-containing protein" evidence="1">
    <location>
        <begin position="19"/>
        <end position="798"/>
    </location>
</feature>
<reference evidence="2 3" key="1">
    <citation type="submission" date="2014-02" db="EMBL/GenBank/DDBJ databases">
        <title>Vibrio fortis Dalian14 Genome Sequencing.</title>
        <authorList>
            <person name="Wang Y."/>
            <person name="Song L."/>
            <person name="Liu G."/>
            <person name="Ding J."/>
        </authorList>
    </citation>
    <scope>NUCLEOTIDE SEQUENCE [LARGE SCALE GENOMIC DNA]</scope>
    <source>
        <strain evidence="2 3">Dalian14</strain>
    </source>
</reference>
<sequence length="798" mass="89169">MRLLPIIISLSFSQQAFASDWLELNNLPNSTEYPTWVQSAYSEVGVLSRSTSDLHINLSDWIAQQNLYVTKPSKIVIFADTIEVPENFNLVVNNQNILIFARKVVGQGTPTFVLGQQGSAASVSVIAGEIETPINVLAFQSDGSITRDAVSGEEGNGTSVVLAGSHYRRTTIDSNTTGQMKLATDPFTDIVNRSFDMAATLFDTNPELSLDLINWIEQSLRHAGSVVEDDPILSDLYLQTVAFKQFISFSTKESNYVPYLDKVLYQDKYEAYLNAMIAYQAQWDIIQDRNTVIEDKIEASKLALANIEDVLRAQGSIITQTQSNIDKIGDSLTEIDAQYKAQELVTLDARTTYLVGVENWKTQQQLNAALAIFKAIAEIGSAVSGVFTGNLSGVNDLTEQLAKTPEALEKAKNLVTNIKSVTGIIDSVTKTISGISQLTNDVKSAIKFQKVSEAMDGFNFNIPTLNESNLAWDLMITEIRSNLRYADSLGIKGARQYLLELEKQVLLGKAINITQLNFAHEQAKLVDLLLTNNVTTNQQQRLNTAIEGYQLDSDSFDSVERELSRVLMHFKRPMYVALSNYVQAYEYWALKPSEITPSLNKSYLDYQFDLASIESEYVNALSSFQPAPQDFTIDNYTISSPEQLESFANTGELNFTIPLEQVQLCSFDRVRLSTVRVFLEGENLPYGKQLNLRVSSSGSYADRYENQDYQFSSNPVSRAFYYRLDDPTTNDVSIITDGSVANKFEYAYFQPTPFSSWNITLNNFDKTDQTNNQYLKDVEQIRVEFLGSGIPNGNSCSH</sequence>
<dbReference type="RefSeq" id="WP_032553531.1">
    <property type="nucleotide sequence ID" value="NZ_JFFR01000033.1"/>
</dbReference>
<keyword evidence="1" id="KW-0732">Signal</keyword>
<dbReference type="Proteomes" id="UP000027219">
    <property type="component" value="Unassembled WGS sequence"/>
</dbReference>
<evidence type="ECO:0008006" key="4">
    <source>
        <dbReference type="Google" id="ProtNLM"/>
    </source>
</evidence>
<gene>
    <name evidence="2" type="ORF">VFDL14_10445</name>
</gene>
<proteinExistence type="predicted"/>
<protein>
    <recommendedName>
        <fullName evidence="4">Tc toxin complex TcA C-terminal TcB-binding domain-containing protein</fullName>
    </recommendedName>
</protein>
<evidence type="ECO:0000256" key="1">
    <source>
        <dbReference type="SAM" id="SignalP"/>
    </source>
</evidence>
<evidence type="ECO:0000313" key="2">
    <source>
        <dbReference type="EMBL" id="KDN26305.1"/>
    </source>
</evidence>
<evidence type="ECO:0000313" key="3">
    <source>
        <dbReference type="Proteomes" id="UP000027219"/>
    </source>
</evidence>
<accession>A0A066UGW8</accession>
<name>A0A066UGW8_9VIBR</name>
<keyword evidence="3" id="KW-1185">Reference proteome</keyword>